<evidence type="ECO:0008006" key="2">
    <source>
        <dbReference type="Google" id="ProtNLM"/>
    </source>
</evidence>
<organism evidence="1">
    <name type="scientific">marine metagenome</name>
    <dbReference type="NCBI Taxonomy" id="408172"/>
    <lineage>
        <taxon>unclassified sequences</taxon>
        <taxon>metagenomes</taxon>
        <taxon>ecological metagenomes</taxon>
    </lineage>
</organism>
<reference evidence="1" key="1">
    <citation type="submission" date="2018-05" db="EMBL/GenBank/DDBJ databases">
        <authorList>
            <person name="Lanie J.A."/>
            <person name="Ng W.-L."/>
            <person name="Kazmierczak K.M."/>
            <person name="Andrzejewski T.M."/>
            <person name="Davidsen T.M."/>
            <person name="Wayne K.J."/>
            <person name="Tettelin H."/>
            <person name="Glass J.I."/>
            <person name="Rusch D."/>
            <person name="Podicherti R."/>
            <person name="Tsui H.-C.T."/>
            <person name="Winkler M.E."/>
        </authorList>
    </citation>
    <scope>NUCLEOTIDE SEQUENCE</scope>
</reference>
<dbReference type="SUPFAM" id="SSF53850">
    <property type="entry name" value="Periplasmic binding protein-like II"/>
    <property type="match status" value="1"/>
</dbReference>
<gene>
    <name evidence="1" type="ORF">METZ01_LOCUS307108</name>
</gene>
<dbReference type="Gene3D" id="3.40.190.10">
    <property type="entry name" value="Periplasmic binding protein-like II"/>
    <property type="match status" value="1"/>
</dbReference>
<evidence type="ECO:0000313" key="1">
    <source>
        <dbReference type="EMBL" id="SVC54254.1"/>
    </source>
</evidence>
<accession>A0A382MZ51</accession>
<sequence length="76" mass="8075">MKLITMLAITLITASSILAGTPKRGGTLVWSIGSTPRHLNPAVQSGIATGEPGAQLFATPLRFDENWNPQPYLAKS</sequence>
<protein>
    <recommendedName>
        <fullName evidence="2">Solute-binding protein family 5 domain-containing protein</fullName>
    </recommendedName>
</protein>
<dbReference type="EMBL" id="UINC01096948">
    <property type="protein sequence ID" value="SVC54254.1"/>
    <property type="molecule type" value="Genomic_DNA"/>
</dbReference>
<dbReference type="AlphaFoldDB" id="A0A382MZ51"/>
<name>A0A382MZ51_9ZZZZ</name>
<feature type="non-terminal residue" evidence="1">
    <location>
        <position position="76"/>
    </location>
</feature>
<proteinExistence type="predicted"/>